<evidence type="ECO:0000313" key="2">
    <source>
        <dbReference type="Proteomes" id="UP000663879"/>
    </source>
</evidence>
<organism evidence="1 2">
    <name type="scientific">Brachionus calyciflorus</name>
    <dbReference type="NCBI Taxonomy" id="104777"/>
    <lineage>
        <taxon>Eukaryota</taxon>
        <taxon>Metazoa</taxon>
        <taxon>Spiralia</taxon>
        <taxon>Gnathifera</taxon>
        <taxon>Rotifera</taxon>
        <taxon>Eurotatoria</taxon>
        <taxon>Monogononta</taxon>
        <taxon>Pseudotrocha</taxon>
        <taxon>Ploima</taxon>
        <taxon>Brachionidae</taxon>
        <taxon>Brachionus</taxon>
    </lineage>
</organism>
<protein>
    <submittedName>
        <fullName evidence="1">Uncharacterized protein</fullName>
    </submittedName>
</protein>
<dbReference type="AlphaFoldDB" id="A0A813YAV6"/>
<dbReference type="Proteomes" id="UP000663879">
    <property type="component" value="Unassembled WGS sequence"/>
</dbReference>
<dbReference type="OrthoDB" id="342281at2759"/>
<evidence type="ECO:0000313" key="1">
    <source>
        <dbReference type="EMBL" id="CAF0881557.1"/>
    </source>
</evidence>
<gene>
    <name evidence="1" type="ORF">OXX778_LOCUS10439</name>
</gene>
<dbReference type="EMBL" id="CAJNOC010001653">
    <property type="protein sequence ID" value="CAF0881557.1"/>
    <property type="molecule type" value="Genomic_DNA"/>
</dbReference>
<name>A0A813YAV6_9BILA</name>
<sequence>MKVEVDKNYDYMKLIWPWPVNSFHTGVVARPRPPKLVVNILNVDKDILIDRVEKIKEMKDIYGLINIERITTRENEPNNKLRANVRSISDFIKCKKQGIYSSLTSRKHKVTPSIIHSKKLEIERTRVIELENKMNKYITDSDKYFVNLDNTVSILGDHVSNLDAKVTDIDSKIKKMVK</sequence>
<comment type="caution">
    <text evidence="1">The sequence shown here is derived from an EMBL/GenBank/DDBJ whole genome shotgun (WGS) entry which is preliminary data.</text>
</comment>
<keyword evidence="2" id="KW-1185">Reference proteome</keyword>
<reference evidence="1" key="1">
    <citation type="submission" date="2021-02" db="EMBL/GenBank/DDBJ databases">
        <authorList>
            <person name="Nowell W R."/>
        </authorList>
    </citation>
    <scope>NUCLEOTIDE SEQUENCE</scope>
    <source>
        <strain evidence="1">Ploen Becks lab</strain>
    </source>
</reference>
<accession>A0A813YAV6</accession>
<proteinExistence type="predicted"/>